<dbReference type="GeneID" id="10538167"/>
<accession>E3KT52</accession>
<dbReference type="EMBL" id="DS178306">
    <property type="protein sequence ID" value="EFP87438.2"/>
    <property type="molecule type" value="Genomic_DNA"/>
</dbReference>
<dbReference type="AlphaFoldDB" id="E3KT52"/>
<dbReference type="VEuPathDB" id="FungiDB:PGTG_13666"/>
<evidence type="ECO:0000313" key="1">
    <source>
        <dbReference type="EMBL" id="EFP87438.2"/>
    </source>
</evidence>
<sequence length="310" mass="34399">MWVAALKDLVGRVTQQSDYLKKDFSLVKAPLANGVLAIICTSINVLLRASHKGMTAYGAYQSLKGGFATSSWSLLISHWADIASNNFISPLLMLLTVVSPFIQNSRSHLPMFSTRPLATSRQALLRLHWQCKSLLNNLGLYWEWVAEAVDYQGSHGGQRPSLSGGHSKCWSSNVQAGLWGKKWLNPDFPCHFCWEWDHWAPDCPWVKNGQPPLEDHCVTNPGWRPAKSKFMSSQIVSQQDNIASVSVTPEESSDILVDIGATNHVTSHQAFFTSLCSTNIRQRVASQERLPVEGIGDAIIPVEVYDSLLP</sequence>
<gene>
    <name evidence="1" type="ORF">PGTG_13666</name>
</gene>
<proteinExistence type="predicted"/>
<protein>
    <submittedName>
        <fullName evidence="1">Uncharacterized protein</fullName>
    </submittedName>
</protein>
<reference evidence="2" key="2">
    <citation type="journal article" date="2011" name="Proc. Natl. Acad. Sci. U.S.A.">
        <title>Obligate biotrophy features unraveled by the genomic analysis of rust fungi.</title>
        <authorList>
            <person name="Duplessis S."/>
            <person name="Cuomo C.A."/>
            <person name="Lin Y.-C."/>
            <person name="Aerts A."/>
            <person name="Tisserant E."/>
            <person name="Veneault-Fourrey C."/>
            <person name="Joly D.L."/>
            <person name="Hacquard S."/>
            <person name="Amselem J."/>
            <person name="Cantarel B.L."/>
            <person name="Chiu R."/>
            <person name="Coutinho P.M."/>
            <person name="Feau N."/>
            <person name="Field M."/>
            <person name="Frey P."/>
            <person name="Gelhaye E."/>
            <person name="Goldberg J."/>
            <person name="Grabherr M.G."/>
            <person name="Kodira C.D."/>
            <person name="Kohler A."/>
            <person name="Kuees U."/>
            <person name="Lindquist E.A."/>
            <person name="Lucas S.M."/>
            <person name="Mago R."/>
            <person name="Mauceli E."/>
            <person name="Morin E."/>
            <person name="Murat C."/>
            <person name="Pangilinan J.L."/>
            <person name="Park R."/>
            <person name="Pearson M."/>
            <person name="Quesneville H."/>
            <person name="Rouhier N."/>
            <person name="Sakthikumar S."/>
            <person name="Salamov A.A."/>
            <person name="Schmutz J."/>
            <person name="Selles B."/>
            <person name="Shapiro H."/>
            <person name="Tanguay P."/>
            <person name="Tuskan G.A."/>
            <person name="Henrissat B."/>
            <person name="Van de Peer Y."/>
            <person name="Rouze P."/>
            <person name="Ellis J.G."/>
            <person name="Dodds P.N."/>
            <person name="Schein J.E."/>
            <person name="Zhong S."/>
            <person name="Hamelin R.C."/>
            <person name="Grigoriev I.V."/>
            <person name="Szabo L.J."/>
            <person name="Martin F."/>
        </authorList>
    </citation>
    <scope>NUCLEOTIDE SEQUENCE [LARGE SCALE GENOMIC DNA]</scope>
    <source>
        <strain evidence="2">CRL 75-36-700-3 / race SCCL</strain>
    </source>
</reference>
<dbReference type="InParanoid" id="E3KT52"/>
<evidence type="ECO:0000313" key="2">
    <source>
        <dbReference type="Proteomes" id="UP000008783"/>
    </source>
</evidence>
<dbReference type="HOGENOM" id="CLU_897538_0_0_1"/>
<dbReference type="KEGG" id="pgr:PGTG_13666"/>
<dbReference type="RefSeq" id="XP_003331857.2">
    <property type="nucleotide sequence ID" value="XM_003331809.2"/>
</dbReference>
<keyword evidence="2" id="KW-1185">Reference proteome</keyword>
<organism evidence="1 2">
    <name type="scientific">Puccinia graminis f. sp. tritici (strain CRL 75-36-700-3 / race SCCL)</name>
    <name type="common">Black stem rust fungus</name>
    <dbReference type="NCBI Taxonomy" id="418459"/>
    <lineage>
        <taxon>Eukaryota</taxon>
        <taxon>Fungi</taxon>
        <taxon>Dikarya</taxon>
        <taxon>Basidiomycota</taxon>
        <taxon>Pucciniomycotina</taxon>
        <taxon>Pucciniomycetes</taxon>
        <taxon>Pucciniales</taxon>
        <taxon>Pucciniaceae</taxon>
        <taxon>Puccinia</taxon>
    </lineage>
</organism>
<name>E3KT52_PUCGT</name>
<dbReference type="Proteomes" id="UP000008783">
    <property type="component" value="Unassembled WGS sequence"/>
</dbReference>
<dbReference type="OrthoDB" id="3255262at2759"/>
<reference key="1">
    <citation type="submission" date="2007-01" db="EMBL/GenBank/DDBJ databases">
        <title>The Genome Sequence of Puccinia graminis f. sp. tritici Strain CRL 75-36-700-3.</title>
        <authorList>
            <consortium name="The Broad Institute Genome Sequencing Platform"/>
            <person name="Birren B."/>
            <person name="Lander E."/>
            <person name="Galagan J."/>
            <person name="Nusbaum C."/>
            <person name="Devon K."/>
            <person name="Cuomo C."/>
            <person name="Jaffe D."/>
            <person name="Butler J."/>
            <person name="Alvarez P."/>
            <person name="Gnerre S."/>
            <person name="Grabherr M."/>
            <person name="Mauceli E."/>
            <person name="Brockman W."/>
            <person name="Young S."/>
            <person name="LaButti K."/>
            <person name="Sykes S."/>
            <person name="DeCaprio D."/>
            <person name="Crawford M."/>
            <person name="Koehrsen M."/>
            <person name="Engels R."/>
            <person name="Montgomery P."/>
            <person name="Pearson M."/>
            <person name="Howarth C."/>
            <person name="Larson L."/>
            <person name="White J."/>
            <person name="Zeng Q."/>
            <person name="Kodira C."/>
            <person name="Yandava C."/>
            <person name="Alvarado L."/>
            <person name="O'Leary S."/>
            <person name="Szabo L."/>
            <person name="Dean R."/>
            <person name="Schein J."/>
        </authorList>
    </citation>
    <scope>NUCLEOTIDE SEQUENCE</scope>
    <source>
        <strain>CRL 75-36-700-3</strain>
    </source>
</reference>